<feature type="region of interest" description="Disordered" evidence="1">
    <location>
        <begin position="326"/>
        <end position="347"/>
    </location>
</feature>
<sequence length="347" mass="38023">MQNQIALSQTEQPLALVLGATGGIGGAVARRLLQEGWRIRALNRKAAEAAAREPSFDWRQGDAMDAEAVRSAAQGARLIVHAVNPPGYRDWDKLVMPMLENTIAAARENGARILLPGTVYNYGPGSFPLIAETSPQKPLTRKGTIRVQMEQRLQAAAKEGVPVLIVRAGDFFGPGSANSWFAQGVVKPGMPLRSVGFVARPGIGHQWAYLPDVAETMVRLLSMPDRLGSFETFHMDGVWDHSGVQMAEAIERVVGHPLSHRRFPWWAVVLASPFVPLFREVLEMRYLWQRPVRLSNAKLRAFLGAEPQTPLDDALRATLRDLGCLPDETHGRAEGRTRAGKPVAGPV</sequence>
<feature type="compositionally biased region" description="Basic and acidic residues" evidence="1">
    <location>
        <begin position="327"/>
        <end position="337"/>
    </location>
</feature>
<dbReference type="RefSeq" id="WP_143125784.1">
    <property type="nucleotide sequence ID" value="NZ_VJMG01000036.1"/>
</dbReference>
<evidence type="ECO:0000313" key="4">
    <source>
        <dbReference type="Proteomes" id="UP000316801"/>
    </source>
</evidence>
<dbReference type="GO" id="GO:0004029">
    <property type="term" value="F:aldehyde dehydrogenase (NAD+) activity"/>
    <property type="evidence" value="ECO:0007669"/>
    <property type="project" value="TreeGrafter"/>
</dbReference>
<accession>A0A549T869</accession>
<proteinExistence type="predicted"/>
<dbReference type="Pfam" id="PF01370">
    <property type="entry name" value="Epimerase"/>
    <property type="match status" value="1"/>
</dbReference>
<evidence type="ECO:0000259" key="2">
    <source>
        <dbReference type="Pfam" id="PF01370"/>
    </source>
</evidence>
<evidence type="ECO:0000313" key="3">
    <source>
        <dbReference type="EMBL" id="TRL38072.1"/>
    </source>
</evidence>
<dbReference type="PANTHER" id="PTHR48079">
    <property type="entry name" value="PROTEIN YEEZ"/>
    <property type="match status" value="1"/>
</dbReference>
<dbReference type="AlphaFoldDB" id="A0A549T869"/>
<dbReference type="EMBL" id="VJMG01000036">
    <property type="protein sequence ID" value="TRL38072.1"/>
    <property type="molecule type" value="Genomic_DNA"/>
</dbReference>
<comment type="caution">
    <text evidence="3">The sequence shown here is derived from an EMBL/GenBank/DDBJ whole genome shotgun (WGS) entry which is preliminary data.</text>
</comment>
<dbReference type="GO" id="GO:0005737">
    <property type="term" value="C:cytoplasm"/>
    <property type="evidence" value="ECO:0007669"/>
    <property type="project" value="TreeGrafter"/>
</dbReference>
<dbReference type="Gene3D" id="3.40.50.720">
    <property type="entry name" value="NAD(P)-binding Rossmann-like Domain"/>
    <property type="match status" value="1"/>
</dbReference>
<keyword evidence="4" id="KW-1185">Reference proteome</keyword>
<evidence type="ECO:0000256" key="1">
    <source>
        <dbReference type="SAM" id="MobiDB-lite"/>
    </source>
</evidence>
<dbReference type="InterPro" id="IPR001509">
    <property type="entry name" value="Epimerase_deHydtase"/>
</dbReference>
<feature type="domain" description="NAD-dependent epimerase/dehydratase" evidence="2">
    <location>
        <begin position="15"/>
        <end position="233"/>
    </location>
</feature>
<dbReference type="InterPro" id="IPR051783">
    <property type="entry name" value="NAD(P)-dependent_oxidoreduct"/>
</dbReference>
<dbReference type="PANTHER" id="PTHR48079:SF6">
    <property type="entry name" value="NAD(P)-BINDING DOMAIN-CONTAINING PROTEIN-RELATED"/>
    <property type="match status" value="1"/>
</dbReference>
<protein>
    <submittedName>
        <fullName evidence="3">NAD-dependent epimerase/dehydratase family protein</fullName>
    </submittedName>
</protein>
<dbReference type="Proteomes" id="UP000316801">
    <property type="component" value="Unassembled WGS sequence"/>
</dbReference>
<dbReference type="InterPro" id="IPR036291">
    <property type="entry name" value="NAD(P)-bd_dom_sf"/>
</dbReference>
<name>A0A549T869_9HYPH</name>
<organism evidence="3 4">
    <name type="scientific">Rhizobium straminoryzae</name>
    <dbReference type="NCBI Taxonomy" id="1387186"/>
    <lineage>
        <taxon>Bacteria</taxon>
        <taxon>Pseudomonadati</taxon>
        <taxon>Pseudomonadota</taxon>
        <taxon>Alphaproteobacteria</taxon>
        <taxon>Hyphomicrobiales</taxon>
        <taxon>Rhizobiaceae</taxon>
        <taxon>Rhizobium/Agrobacterium group</taxon>
        <taxon>Rhizobium</taxon>
    </lineage>
</organism>
<reference evidence="3 4" key="1">
    <citation type="submission" date="2019-07" db="EMBL/GenBank/DDBJ databases">
        <title>Ln-dependent methylotrophs.</title>
        <authorList>
            <person name="Tani A."/>
        </authorList>
    </citation>
    <scope>NUCLEOTIDE SEQUENCE [LARGE SCALE GENOMIC DNA]</scope>
    <source>
        <strain evidence="3 4">SM12</strain>
    </source>
</reference>
<dbReference type="SUPFAM" id="SSF51735">
    <property type="entry name" value="NAD(P)-binding Rossmann-fold domains"/>
    <property type="match status" value="1"/>
</dbReference>
<gene>
    <name evidence="3" type="ORF">FNA46_13795</name>
</gene>